<evidence type="ECO:0000313" key="3">
    <source>
        <dbReference type="Proteomes" id="UP000650582"/>
    </source>
</evidence>
<accession>A0A8H7HED1</accession>
<dbReference type="EMBL" id="JACYCC010000034">
    <property type="protein sequence ID" value="KAF8683396.1"/>
    <property type="molecule type" value="Genomic_DNA"/>
</dbReference>
<gene>
    <name evidence="2" type="ORF">RHS04_01991</name>
</gene>
<feature type="compositionally biased region" description="Basic residues" evidence="1">
    <location>
        <begin position="223"/>
        <end position="243"/>
    </location>
</feature>
<evidence type="ECO:0000256" key="1">
    <source>
        <dbReference type="SAM" id="MobiDB-lite"/>
    </source>
</evidence>
<protein>
    <submittedName>
        <fullName evidence="2">Uncharacterized protein</fullName>
    </submittedName>
</protein>
<dbReference type="AlphaFoldDB" id="A0A8H7HED1"/>
<reference evidence="2" key="1">
    <citation type="submission" date="2020-09" db="EMBL/GenBank/DDBJ databases">
        <title>Comparative genome analyses of four rice-infecting Rhizoctonia solani isolates reveal extensive enrichment of homogalacturonan modification genes.</title>
        <authorList>
            <person name="Lee D.-Y."/>
            <person name="Jeon J."/>
            <person name="Kim K.-T."/>
            <person name="Cheong K."/>
            <person name="Song H."/>
            <person name="Choi G."/>
            <person name="Ko J."/>
            <person name="Opiyo S.O."/>
            <person name="Zuo S."/>
            <person name="Madhav S."/>
            <person name="Lee Y.-H."/>
            <person name="Wang G.-L."/>
        </authorList>
    </citation>
    <scope>NUCLEOTIDE SEQUENCE</scope>
    <source>
        <strain evidence="2">AG1-IA YN-7</strain>
    </source>
</reference>
<proteinExistence type="predicted"/>
<evidence type="ECO:0000313" key="2">
    <source>
        <dbReference type="EMBL" id="KAF8683396.1"/>
    </source>
</evidence>
<dbReference type="Proteomes" id="UP000650582">
    <property type="component" value="Unassembled WGS sequence"/>
</dbReference>
<organism evidence="2 3">
    <name type="scientific">Rhizoctonia solani</name>
    <dbReference type="NCBI Taxonomy" id="456999"/>
    <lineage>
        <taxon>Eukaryota</taxon>
        <taxon>Fungi</taxon>
        <taxon>Dikarya</taxon>
        <taxon>Basidiomycota</taxon>
        <taxon>Agaricomycotina</taxon>
        <taxon>Agaricomycetes</taxon>
        <taxon>Cantharellales</taxon>
        <taxon>Ceratobasidiaceae</taxon>
        <taxon>Rhizoctonia</taxon>
    </lineage>
</organism>
<feature type="region of interest" description="Disordered" evidence="1">
    <location>
        <begin position="9"/>
        <end position="35"/>
    </location>
</feature>
<feature type="region of interest" description="Disordered" evidence="1">
    <location>
        <begin position="208"/>
        <end position="294"/>
    </location>
</feature>
<feature type="compositionally biased region" description="Polar residues" evidence="1">
    <location>
        <begin position="88"/>
        <end position="97"/>
    </location>
</feature>
<feature type="region of interest" description="Disordered" evidence="1">
    <location>
        <begin position="88"/>
        <end position="121"/>
    </location>
</feature>
<feature type="compositionally biased region" description="Polar residues" evidence="1">
    <location>
        <begin position="267"/>
        <end position="277"/>
    </location>
</feature>
<sequence length="466" mass="52554">MYYYHGTTRSFEQAPPQAPAFNPSHGVHPYGSDVDQSVTFTSPSYTVPPASVAVLANHPVQASWSTPMQQYSGMDYNGLTAELLSAHPTTNEGSNQAPYAISNELPGQNPQEKPVHLQRDQNSNSWEHFSPLSYGVGNEQWLAMNQHPLVQPESYAQPSATGESFQAPGATYSLPDVNRQALVADESANHTIINRDRPHPQALINVPFPPGMIPHQMLPGQSKGRRRRRRHAHIKKPYSHHTGYKAGSNSTHPEFTGILNDKESDGTRISASTNDDANSPDIHRPDPDKGIGQPQFIWSETSQEKFKLDCESAGGDYDQALDRMAFGCKYFSPKLGRGCWSTDSIQDLSWLLNITQGEHDGKGFFPRDDAEWFRHLAMHRYNEWVESGYNWSSMGNKASEWNEAKIDHQIIKDIMEPTSQKRYPSEESNWPSVEVMMEWLKASKAPNKYSQYLAYQHETQAYREFV</sequence>
<name>A0A8H7HED1_9AGAM</name>
<comment type="caution">
    <text evidence="2">The sequence shown here is derived from an EMBL/GenBank/DDBJ whole genome shotgun (WGS) entry which is preliminary data.</text>
</comment>